<evidence type="ECO:0008006" key="3">
    <source>
        <dbReference type="Google" id="ProtNLM"/>
    </source>
</evidence>
<reference evidence="1" key="1">
    <citation type="submission" date="2022-01" db="EMBL/GenBank/DDBJ databases">
        <authorList>
            <person name="King R."/>
        </authorList>
    </citation>
    <scope>NUCLEOTIDE SEQUENCE</scope>
</reference>
<dbReference type="SUPFAM" id="SSF49599">
    <property type="entry name" value="TRAF domain-like"/>
    <property type="match status" value="1"/>
</dbReference>
<dbReference type="Proteomes" id="UP001153709">
    <property type="component" value="Chromosome 2"/>
</dbReference>
<gene>
    <name evidence="1" type="ORF">DIABBA_LOCUS4174</name>
</gene>
<keyword evidence="2" id="KW-1185">Reference proteome</keyword>
<proteinExistence type="predicted"/>
<dbReference type="EMBL" id="OU898277">
    <property type="protein sequence ID" value="CAG9830476.1"/>
    <property type="molecule type" value="Genomic_DNA"/>
</dbReference>
<evidence type="ECO:0000313" key="1">
    <source>
        <dbReference type="EMBL" id="CAG9830476.1"/>
    </source>
</evidence>
<evidence type="ECO:0000313" key="2">
    <source>
        <dbReference type="Proteomes" id="UP001153709"/>
    </source>
</evidence>
<dbReference type="OrthoDB" id="6780401at2759"/>
<name>A0A9N9SRI6_DIABA</name>
<protein>
    <recommendedName>
        <fullName evidence="3">E3 ubiquitin-protein ligase</fullName>
    </recommendedName>
</protein>
<accession>A0A9N9SRI6</accession>
<sequence>MSEIASGNLFCDDCDELLTVKPIKVYSDGKTKCGRCDKQCDNFTDSTDDLKSDTKLRTKIISGTPILSFEGQIFSLKCAVCTEIFFGSENEYRECVWNARAEKAYHLICNGCKLFQHAHQPNCGSLDYIILKGYKYVCMWGCKKVFTSKELLLHQCENERPRECPCPGCSFKGTLRKIKQHFFYCHRDLIFFSSYIEIPQCTCDVYCYIPSEDQFVRLEFSGEINQKWAKLKYTADVEVGFVTDKSILLDIRVDKTFKLKAELFPLKLKIISKTLLD</sequence>
<organism evidence="1 2">
    <name type="scientific">Diabrotica balteata</name>
    <name type="common">Banded cucumber beetle</name>
    <dbReference type="NCBI Taxonomy" id="107213"/>
    <lineage>
        <taxon>Eukaryota</taxon>
        <taxon>Metazoa</taxon>
        <taxon>Ecdysozoa</taxon>
        <taxon>Arthropoda</taxon>
        <taxon>Hexapoda</taxon>
        <taxon>Insecta</taxon>
        <taxon>Pterygota</taxon>
        <taxon>Neoptera</taxon>
        <taxon>Endopterygota</taxon>
        <taxon>Coleoptera</taxon>
        <taxon>Polyphaga</taxon>
        <taxon>Cucujiformia</taxon>
        <taxon>Chrysomeloidea</taxon>
        <taxon>Chrysomelidae</taxon>
        <taxon>Galerucinae</taxon>
        <taxon>Diabroticina</taxon>
        <taxon>Diabroticites</taxon>
        <taxon>Diabrotica</taxon>
    </lineage>
</organism>
<dbReference type="AlphaFoldDB" id="A0A9N9SRI6"/>